<dbReference type="SUPFAM" id="SSF51905">
    <property type="entry name" value="FAD/NAD(P)-binding domain"/>
    <property type="match status" value="2"/>
</dbReference>
<dbReference type="Pfam" id="PF13738">
    <property type="entry name" value="Pyr_redox_3"/>
    <property type="match status" value="1"/>
</dbReference>
<dbReference type="RefSeq" id="WP_179718620.1">
    <property type="nucleotide sequence ID" value="NZ_JACBZT010000001.1"/>
</dbReference>
<organism evidence="2 3">
    <name type="scientific">Petropleomorpha daqingensis</name>
    <dbReference type="NCBI Taxonomy" id="2026353"/>
    <lineage>
        <taxon>Bacteria</taxon>
        <taxon>Bacillati</taxon>
        <taxon>Actinomycetota</taxon>
        <taxon>Actinomycetes</taxon>
        <taxon>Geodermatophilales</taxon>
        <taxon>Geodermatophilaceae</taxon>
        <taxon>Petropleomorpha</taxon>
    </lineage>
</organism>
<evidence type="ECO:0000313" key="2">
    <source>
        <dbReference type="EMBL" id="NYJ07063.1"/>
    </source>
</evidence>
<evidence type="ECO:0000313" key="3">
    <source>
        <dbReference type="Proteomes" id="UP000541969"/>
    </source>
</evidence>
<keyword evidence="1" id="KW-0560">Oxidoreductase</keyword>
<gene>
    <name evidence="2" type="ORF">GGQ55_003341</name>
</gene>
<name>A0A853CM48_9ACTN</name>
<dbReference type="GO" id="GO:0004497">
    <property type="term" value="F:monooxygenase activity"/>
    <property type="evidence" value="ECO:0007669"/>
    <property type="project" value="TreeGrafter"/>
</dbReference>
<dbReference type="Proteomes" id="UP000541969">
    <property type="component" value="Unassembled WGS sequence"/>
</dbReference>
<dbReference type="PRINTS" id="PR00368">
    <property type="entry name" value="FADPNR"/>
</dbReference>
<dbReference type="GO" id="GO:0050660">
    <property type="term" value="F:flavin adenine dinucleotide binding"/>
    <property type="evidence" value="ECO:0007669"/>
    <property type="project" value="TreeGrafter"/>
</dbReference>
<dbReference type="PANTHER" id="PTHR43539:SF78">
    <property type="entry name" value="FLAVIN-CONTAINING MONOOXYGENASE"/>
    <property type="match status" value="1"/>
</dbReference>
<dbReference type="AlphaFoldDB" id="A0A853CM48"/>
<dbReference type="PRINTS" id="PR00411">
    <property type="entry name" value="PNDRDTASEI"/>
</dbReference>
<dbReference type="InterPro" id="IPR050982">
    <property type="entry name" value="Auxin_biosynth/cation_transpt"/>
</dbReference>
<proteinExistence type="predicted"/>
<reference evidence="2 3" key="1">
    <citation type="submission" date="2020-07" db="EMBL/GenBank/DDBJ databases">
        <title>Sequencing the genomes of 1000 actinobacteria strains.</title>
        <authorList>
            <person name="Klenk H.-P."/>
        </authorList>
    </citation>
    <scope>NUCLEOTIDE SEQUENCE [LARGE SCALE GENOMIC DNA]</scope>
    <source>
        <strain evidence="2 3">DSM 104001</strain>
    </source>
</reference>
<protein>
    <submittedName>
        <fullName evidence="2">Putative flavoprotein involved in K+ transport</fullName>
    </submittedName>
</protein>
<keyword evidence="3" id="KW-1185">Reference proteome</keyword>
<comment type="caution">
    <text evidence="2">The sequence shown here is derived from an EMBL/GenBank/DDBJ whole genome shotgun (WGS) entry which is preliminary data.</text>
</comment>
<accession>A0A853CM48</accession>
<evidence type="ECO:0000256" key="1">
    <source>
        <dbReference type="ARBA" id="ARBA00023002"/>
    </source>
</evidence>
<dbReference type="Gene3D" id="3.50.50.60">
    <property type="entry name" value="FAD/NAD(P)-binding domain"/>
    <property type="match status" value="1"/>
</dbReference>
<sequence length="374" mass="39937">MTTTQHSPVQPAELSPERLGTVIVGAGQTGLATAYFLGKAGVPCVVLDEHARIGDQWRQRYDSLLLNSPAQYDGLPGLPSPAPKWSYPTGADMGDHLERYAQVMDIDVRSGVAVRSVDQQADGTWLLTTSEGELTAENVVVAGGAEQLPNVPEVAADLDPGIRQLHMSGYRNPGQLLPGPVLVVGAGQSGADLALEIRRAGHEVWLSGRPLPEVPVPFGSRRMRLALPVLFFLARHVMTVRTPLGRKMQPEVRKGGAPLLRVRRADLAEAGVHLSEARTTGADDGRPVLDDGTVLDVTNVVWCTGFRQEFGLVSPDPTGDDGYPRGDGGIVDDLPGLYYVGLLFQTAFASMLIGGAGTDAKRIAAHIAARARRR</sequence>
<dbReference type="InterPro" id="IPR036188">
    <property type="entry name" value="FAD/NAD-bd_sf"/>
</dbReference>
<dbReference type="PANTHER" id="PTHR43539">
    <property type="entry name" value="FLAVIN-BINDING MONOOXYGENASE-LIKE PROTEIN (AFU_ORTHOLOGUE AFUA_4G09220)"/>
    <property type="match status" value="1"/>
</dbReference>
<dbReference type="EMBL" id="JACBZT010000001">
    <property type="protein sequence ID" value="NYJ07063.1"/>
    <property type="molecule type" value="Genomic_DNA"/>
</dbReference>